<dbReference type="InterPro" id="IPR036514">
    <property type="entry name" value="SGNH_hydro_sf"/>
</dbReference>
<evidence type="ECO:0000256" key="1">
    <source>
        <dbReference type="SAM" id="SignalP"/>
    </source>
</evidence>
<dbReference type="SUPFAM" id="SSF52266">
    <property type="entry name" value="SGNH hydrolase"/>
    <property type="match status" value="1"/>
</dbReference>
<dbReference type="GO" id="GO:0016788">
    <property type="term" value="F:hydrolase activity, acting on ester bonds"/>
    <property type="evidence" value="ECO:0007669"/>
    <property type="project" value="UniProtKB-ARBA"/>
</dbReference>
<sequence>MNRVLLCLILAFTTAAVKAQQLVAVTDSLSYLAMGDSYTVGRLMPLAQTFPFLLAAKLNSKGIKTSRPVIVAQNGWRTDELLKAIKDTSIKHTYDFVTLLIGVNNHYQRKPIEVYRTEFKQLLDSAIAYAKGNAIHVIVLSIPDWGATPFATGRNPPKIAAEIDAYNDINKELTKIAGANYINITSLTRDVADSPDIYAPDKLHYSGKMYGWWADKAAAIVKKMIN</sequence>
<feature type="signal peptide" evidence="1">
    <location>
        <begin position="1"/>
        <end position="19"/>
    </location>
</feature>
<organism evidence="3 4">
    <name type="scientific">Mucilaginibacter terrenus</name>
    <dbReference type="NCBI Taxonomy" id="2482727"/>
    <lineage>
        <taxon>Bacteria</taxon>
        <taxon>Pseudomonadati</taxon>
        <taxon>Bacteroidota</taxon>
        <taxon>Sphingobacteriia</taxon>
        <taxon>Sphingobacteriales</taxon>
        <taxon>Sphingobacteriaceae</taxon>
        <taxon>Mucilaginibacter</taxon>
    </lineage>
</organism>
<comment type="caution">
    <text evidence="3">The sequence shown here is derived from an EMBL/GenBank/DDBJ whole genome shotgun (WGS) entry which is preliminary data.</text>
</comment>
<feature type="chain" id="PRO_5017677730" evidence="1">
    <location>
        <begin position="20"/>
        <end position="226"/>
    </location>
</feature>
<reference evidence="3 4" key="1">
    <citation type="submission" date="2018-08" db="EMBL/GenBank/DDBJ databases">
        <title>Mucilaginibacter terrae sp. nov., isolated from manganese diggings.</title>
        <authorList>
            <person name="Huang Y."/>
            <person name="Zhou Z."/>
        </authorList>
    </citation>
    <scope>NUCLEOTIDE SEQUENCE [LARGE SCALE GENOMIC DNA]</scope>
    <source>
        <strain evidence="3 4">ZH6</strain>
    </source>
</reference>
<accession>A0A3E2NJL7</accession>
<protein>
    <submittedName>
        <fullName evidence="3">SGNH/GDSL hydrolase family protein</fullName>
    </submittedName>
</protein>
<keyword evidence="3" id="KW-0378">Hydrolase</keyword>
<dbReference type="AlphaFoldDB" id="A0A3E2NJL7"/>
<dbReference type="OrthoDB" id="158267at2"/>
<evidence type="ECO:0000259" key="2">
    <source>
        <dbReference type="Pfam" id="PF13472"/>
    </source>
</evidence>
<dbReference type="Gene3D" id="3.40.50.1110">
    <property type="entry name" value="SGNH hydrolase"/>
    <property type="match status" value="1"/>
</dbReference>
<dbReference type="Proteomes" id="UP000260823">
    <property type="component" value="Unassembled WGS sequence"/>
</dbReference>
<name>A0A3E2NJL7_9SPHI</name>
<gene>
    <name evidence="3" type="ORF">DYU05_19595</name>
</gene>
<evidence type="ECO:0000313" key="4">
    <source>
        <dbReference type="Proteomes" id="UP000260823"/>
    </source>
</evidence>
<dbReference type="RefSeq" id="WP_117384858.1">
    <property type="nucleotide sequence ID" value="NZ_QWDE01000006.1"/>
</dbReference>
<feature type="domain" description="SGNH hydrolase-type esterase" evidence="2">
    <location>
        <begin position="33"/>
        <end position="210"/>
    </location>
</feature>
<dbReference type="Pfam" id="PF13472">
    <property type="entry name" value="Lipase_GDSL_2"/>
    <property type="match status" value="1"/>
</dbReference>
<evidence type="ECO:0000313" key="3">
    <source>
        <dbReference type="EMBL" id="RFZ81192.1"/>
    </source>
</evidence>
<dbReference type="EMBL" id="QWDE01000006">
    <property type="protein sequence ID" value="RFZ81192.1"/>
    <property type="molecule type" value="Genomic_DNA"/>
</dbReference>
<keyword evidence="4" id="KW-1185">Reference proteome</keyword>
<dbReference type="InterPro" id="IPR013830">
    <property type="entry name" value="SGNH_hydro"/>
</dbReference>
<proteinExistence type="predicted"/>
<keyword evidence="1" id="KW-0732">Signal</keyword>